<dbReference type="SUPFAM" id="SSF51735">
    <property type="entry name" value="NAD(P)-binding Rossmann-fold domains"/>
    <property type="match status" value="1"/>
</dbReference>
<comment type="similarity">
    <text evidence="2 12">Belongs to the short-chain dehydrogenases/reductases (SDR) family.</text>
</comment>
<evidence type="ECO:0000256" key="13">
    <source>
        <dbReference type="SAM" id="Phobius"/>
    </source>
</evidence>
<dbReference type="PANTHER" id="PTHR24322:SF736">
    <property type="entry name" value="RETINOL DEHYDROGENASE 10"/>
    <property type="match status" value="1"/>
</dbReference>
<evidence type="ECO:0000256" key="6">
    <source>
        <dbReference type="ARBA" id="ARBA00023002"/>
    </source>
</evidence>
<keyword evidence="3 13" id="KW-0812">Transmembrane</keyword>
<dbReference type="GO" id="GO:0016020">
    <property type="term" value="C:membrane"/>
    <property type="evidence" value="ECO:0007669"/>
    <property type="project" value="UniProtKB-SubCell"/>
</dbReference>
<dbReference type="InterPro" id="IPR057326">
    <property type="entry name" value="KR_dom"/>
</dbReference>
<evidence type="ECO:0000256" key="3">
    <source>
        <dbReference type="ARBA" id="ARBA00022692"/>
    </source>
</evidence>
<gene>
    <name evidence="16" type="primary">LOC100906125</name>
</gene>
<evidence type="ECO:0000256" key="8">
    <source>
        <dbReference type="ARBA" id="ARBA00023136"/>
    </source>
</evidence>
<dbReference type="AlphaFoldDB" id="A0AAJ6VYR9"/>
<evidence type="ECO:0000256" key="4">
    <source>
        <dbReference type="ARBA" id="ARBA00022857"/>
    </source>
</evidence>
<keyword evidence="15" id="KW-1185">Reference proteome</keyword>
<dbReference type="InterPro" id="IPR036291">
    <property type="entry name" value="NAD(P)-bd_dom_sf"/>
</dbReference>
<sequence>MLETPSTAKTIAEVLGLILTVMWIILRELAFFVIPRPSKSLRDKTVVLTGAAQGIGRLVAEKIARLGARCVLVDIDKEKNDKAAAEIRAANFDAWSYACDISKEDQIEKMHDWIKREVGPVDVVINNAAIVNCQEILALEPHRVRRNFEVNTLSHIWMIREFLPSMKERGEGHFVATSSIAGMLGTAYLTDYCASKFAVRGLMSALEEELNTQGFGGKIHLTTVCPLAIKTTMFEAPRSRFPWAMPLLEPEEVANGLVDAMLENRREVIIPTRVGVLNKLCSLLPTDAILSLQRFMGYEVGQHGQQSSKEKSL</sequence>
<dbReference type="Proteomes" id="UP000694867">
    <property type="component" value="Unplaced"/>
</dbReference>
<dbReference type="GO" id="GO:0052650">
    <property type="term" value="F:all-trans-retinol dehydrogenase (NADP+) activity"/>
    <property type="evidence" value="ECO:0007669"/>
    <property type="project" value="UniProtKB-ARBA"/>
</dbReference>
<dbReference type="FunFam" id="3.40.50.720:FF:000131">
    <property type="entry name" value="Short-chain dehydrogenase/reductase 3"/>
    <property type="match status" value="1"/>
</dbReference>
<dbReference type="PRINTS" id="PR00080">
    <property type="entry name" value="SDRFAMILY"/>
</dbReference>
<evidence type="ECO:0000256" key="12">
    <source>
        <dbReference type="RuleBase" id="RU000363"/>
    </source>
</evidence>
<dbReference type="GeneID" id="100906125"/>
<dbReference type="RefSeq" id="XP_003745099.1">
    <property type="nucleotide sequence ID" value="XM_003745051.1"/>
</dbReference>
<dbReference type="KEGG" id="goe:100906125"/>
<dbReference type="SMART" id="SM00822">
    <property type="entry name" value="PKS_KR"/>
    <property type="match status" value="1"/>
</dbReference>
<feature type="transmembrane region" description="Helical" evidence="13">
    <location>
        <begin position="14"/>
        <end position="34"/>
    </location>
</feature>
<comment type="subcellular location">
    <subcellularLocation>
        <location evidence="1">Membrane</location>
        <topology evidence="1">Multi-pass membrane protein</topology>
    </subcellularLocation>
</comment>
<dbReference type="PANTHER" id="PTHR24322">
    <property type="entry name" value="PKSB"/>
    <property type="match status" value="1"/>
</dbReference>
<evidence type="ECO:0000256" key="11">
    <source>
        <dbReference type="ARBA" id="ARBA00082544"/>
    </source>
</evidence>
<dbReference type="GO" id="GO:0005811">
    <property type="term" value="C:lipid droplet"/>
    <property type="evidence" value="ECO:0007669"/>
    <property type="project" value="TreeGrafter"/>
</dbReference>
<organism evidence="15 16">
    <name type="scientific">Galendromus occidentalis</name>
    <name type="common">western predatory mite</name>
    <dbReference type="NCBI Taxonomy" id="34638"/>
    <lineage>
        <taxon>Eukaryota</taxon>
        <taxon>Metazoa</taxon>
        <taxon>Ecdysozoa</taxon>
        <taxon>Arthropoda</taxon>
        <taxon>Chelicerata</taxon>
        <taxon>Arachnida</taxon>
        <taxon>Acari</taxon>
        <taxon>Parasitiformes</taxon>
        <taxon>Mesostigmata</taxon>
        <taxon>Gamasina</taxon>
        <taxon>Phytoseioidea</taxon>
        <taxon>Phytoseiidae</taxon>
        <taxon>Typhlodrominae</taxon>
        <taxon>Galendromus</taxon>
    </lineage>
</organism>
<reference evidence="16" key="1">
    <citation type="submission" date="2025-08" db="UniProtKB">
        <authorList>
            <consortium name="RefSeq"/>
        </authorList>
    </citation>
    <scope>IDENTIFICATION</scope>
</reference>
<protein>
    <recommendedName>
        <fullName evidence="10">Short-chain dehydrogenase/reductase 3</fullName>
    </recommendedName>
    <alternativeName>
        <fullName evidence="11">Retinal short-chain dehydrogenase/reductase 1</fullName>
    </alternativeName>
</protein>
<dbReference type="Pfam" id="PF00106">
    <property type="entry name" value="adh_short"/>
    <property type="match status" value="1"/>
</dbReference>
<name>A0AAJ6VYR9_9ACAR</name>
<comment type="function">
    <text evidence="9">Catalyzes the reduction of all-trans-retinal to all-trans-retinol in the presence of NADPH.</text>
</comment>
<evidence type="ECO:0000256" key="1">
    <source>
        <dbReference type="ARBA" id="ARBA00004141"/>
    </source>
</evidence>
<evidence type="ECO:0000259" key="14">
    <source>
        <dbReference type="SMART" id="SM00822"/>
    </source>
</evidence>
<keyword evidence="8 13" id="KW-0472">Membrane</keyword>
<dbReference type="Gene3D" id="3.40.50.720">
    <property type="entry name" value="NAD(P)-binding Rossmann-like Domain"/>
    <property type="match status" value="1"/>
</dbReference>
<proteinExistence type="inferred from homology"/>
<evidence type="ECO:0000313" key="15">
    <source>
        <dbReference type="Proteomes" id="UP000694867"/>
    </source>
</evidence>
<evidence type="ECO:0000256" key="10">
    <source>
        <dbReference type="ARBA" id="ARBA00068717"/>
    </source>
</evidence>
<evidence type="ECO:0000256" key="9">
    <source>
        <dbReference type="ARBA" id="ARBA00059620"/>
    </source>
</evidence>
<keyword evidence="4" id="KW-0521">NADP</keyword>
<evidence type="ECO:0000256" key="7">
    <source>
        <dbReference type="ARBA" id="ARBA00023098"/>
    </source>
</evidence>
<evidence type="ECO:0000256" key="2">
    <source>
        <dbReference type="ARBA" id="ARBA00006484"/>
    </source>
</evidence>
<evidence type="ECO:0000256" key="5">
    <source>
        <dbReference type="ARBA" id="ARBA00022989"/>
    </source>
</evidence>
<keyword evidence="6" id="KW-0560">Oxidoreductase</keyword>
<dbReference type="CDD" id="cd05339">
    <property type="entry name" value="17beta-HSDXI-like_SDR_c"/>
    <property type="match status" value="1"/>
</dbReference>
<evidence type="ECO:0000313" key="16">
    <source>
        <dbReference type="RefSeq" id="XP_003745099.1"/>
    </source>
</evidence>
<dbReference type="PRINTS" id="PR00081">
    <property type="entry name" value="GDHRDH"/>
</dbReference>
<keyword evidence="7" id="KW-0443">Lipid metabolism</keyword>
<accession>A0AAJ6VYR9</accession>
<keyword evidence="5 13" id="KW-1133">Transmembrane helix</keyword>
<feature type="domain" description="Ketoreductase" evidence="14">
    <location>
        <begin position="44"/>
        <end position="225"/>
    </location>
</feature>
<dbReference type="InterPro" id="IPR002347">
    <property type="entry name" value="SDR_fam"/>
</dbReference>